<name>A0A8X7TXS9_BRACI</name>
<dbReference type="GO" id="GO:0003700">
    <property type="term" value="F:DNA-binding transcription factor activity"/>
    <property type="evidence" value="ECO:0007669"/>
    <property type="project" value="TreeGrafter"/>
</dbReference>
<comment type="caution">
    <text evidence="7">The sequence shown here is derived from an EMBL/GenBank/DDBJ whole genome shotgun (WGS) entry which is preliminary data.</text>
</comment>
<comment type="subcellular location">
    <subcellularLocation>
        <location evidence="1">Nucleus</location>
    </subcellularLocation>
</comment>
<dbReference type="Gene3D" id="4.10.280.10">
    <property type="entry name" value="Helix-loop-helix DNA-binding domain"/>
    <property type="match status" value="1"/>
</dbReference>
<evidence type="ECO:0000256" key="1">
    <source>
        <dbReference type="ARBA" id="ARBA00004123"/>
    </source>
</evidence>
<feature type="region of interest" description="Disordered" evidence="5">
    <location>
        <begin position="295"/>
        <end position="328"/>
    </location>
</feature>
<gene>
    <name evidence="7" type="ORF">Bca52824_077626</name>
</gene>
<dbReference type="PANTHER" id="PTHR12565">
    <property type="entry name" value="STEROL REGULATORY ELEMENT-BINDING PROTEIN"/>
    <property type="match status" value="1"/>
</dbReference>
<dbReference type="PROSITE" id="PS50888">
    <property type="entry name" value="BHLH"/>
    <property type="match status" value="1"/>
</dbReference>
<dbReference type="GO" id="GO:0046983">
    <property type="term" value="F:protein dimerization activity"/>
    <property type="evidence" value="ECO:0007669"/>
    <property type="project" value="InterPro"/>
</dbReference>
<dbReference type="InterPro" id="IPR036638">
    <property type="entry name" value="HLH_DNA-bd_sf"/>
</dbReference>
<dbReference type="PANTHER" id="PTHR12565:SF409">
    <property type="entry name" value="BHLH DOMAIN-CONTAINING PROTEIN"/>
    <property type="match status" value="1"/>
</dbReference>
<dbReference type="Pfam" id="PF00010">
    <property type="entry name" value="HLH"/>
    <property type="match status" value="1"/>
</dbReference>
<dbReference type="EMBL" id="JAAMPC010000015">
    <property type="protein sequence ID" value="KAG2258332.1"/>
    <property type="molecule type" value="Genomic_DNA"/>
</dbReference>
<evidence type="ECO:0000259" key="6">
    <source>
        <dbReference type="PROSITE" id="PS50888"/>
    </source>
</evidence>
<dbReference type="FunFam" id="4.10.280.10:FF:000042">
    <property type="entry name" value="transcription factor bHLH48-like isoform X1"/>
    <property type="match status" value="1"/>
</dbReference>
<sequence length="357" mass="38901">MDLNGPRSAAAGPPREPPGLESLHLGGGDAGGFTALLELPPTQAVELLHFADPSSQATAVAVAGIGLDVSPPPPPIHSYGASLTFPSNSVLLERAARFSVMANEKQQQNGNVSGETTTTTTSSNSNLDRVKTEPGETDSSSQRLENNRCGKRKELDKKVKGSATKKKSKSSEENEKLPYVHVRARRGQATDSHSLAERARREKINARMKLLQELVPGCDKIQGTALVLDEIINHVQSLQRQVEMLSMRLAAVNPRIDFNLDTLLASENGSLMDGSFNGTAMQLAWPHQVTETEQSFHHRQLQPPQPQQWTYDGLNQPPWGREEDQGHGNEHTSLMAVSENMMVGSASLHPNQVKMEM</sequence>
<feature type="domain" description="BHLH" evidence="6">
    <location>
        <begin position="188"/>
        <end position="238"/>
    </location>
</feature>
<dbReference type="GO" id="GO:0005634">
    <property type="term" value="C:nucleus"/>
    <property type="evidence" value="ECO:0007669"/>
    <property type="project" value="UniProtKB-SubCell"/>
</dbReference>
<keyword evidence="3" id="KW-0804">Transcription</keyword>
<feature type="compositionally biased region" description="Polar residues" evidence="5">
    <location>
        <begin position="104"/>
        <end position="115"/>
    </location>
</feature>
<evidence type="ECO:0000256" key="2">
    <source>
        <dbReference type="ARBA" id="ARBA00023015"/>
    </source>
</evidence>
<feature type="compositionally biased region" description="Basic and acidic residues" evidence="5">
    <location>
        <begin position="145"/>
        <end position="159"/>
    </location>
</feature>
<dbReference type="OrthoDB" id="690068at2759"/>
<evidence type="ECO:0000256" key="4">
    <source>
        <dbReference type="ARBA" id="ARBA00023242"/>
    </source>
</evidence>
<keyword evidence="4" id="KW-0539">Nucleus</keyword>
<evidence type="ECO:0000313" key="7">
    <source>
        <dbReference type="EMBL" id="KAG2258332.1"/>
    </source>
</evidence>
<dbReference type="AlphaFoldDB" id="A0A8X7TXS9"/>
<feature type="compositionally biased region" description="Basic and acidic residues" evidence="5">
    <location>
        <begin position="169"/>
        <end position="178"/>
    </location>
</feature>
<organism evidence="7 8">
    <name type="scientific">Brassica carinata</name>
    <name type="common">Ethiopian mustard</name>
    <name type="synonym">Abyssinian cabbage</name>
    <dbReference type="NCBI Taxonomy" id="52824"/>
    <lineage>
        <taxon>Eukaryota</taxon>
        <taxon>Viridiplantae</taxon>
        <taxon>Streptophyta</taxon>
        <taxon>Embryophyta</taxon>
        <taxon>Tracheophyta</taxon>
        <taxon>Spermatophyta</taxon>
        <taxon>Magnoliopsida</taxon>
        <taxon>eudicotyledons</taxon>
        <taxon>Gunneridae</taxon>
        <taxon>Pentapetalae</taxon>
        <taxon>rosids</taxon>
        <taxon>malvids</taxon>
        <taxon>Brassicales</taxon>
        <taxon>Brassicaceae</taxon>
        <taxon>Brassiceae</taxon>
        <taxon>Brassica</taxon>
    </lineage>
</organism>
<reference evidence="7 8" key="1">
    <citation type="submission" date="2020-02" db="EMBL/GenBank/DDBJ databases">
        <authorList>
            <person name="Ma Q."/>
            <person name="Huang Y."/>
            <person name="Song X."/>
            <person name="Pei D."/>
        </authorList>
    </citation>
    <scope>NUCLEOTIDE SEQUENCE [LARGE SCALE GENOMIC DNA]</scope>
    <source>
        <strain evidence="7">Sxm20200214</strain>
        <tissue evidence="7">Leaf</tissue>
    </source>
</reference>
<feature type="region of interest" description="Disordered" evidence="5">
    <location>
        <begin position="103"/>
        <end position="178"/>
    </location>
</feature>
<keyword evidence="8" id="KW-1185">Reference proteome</keyword>
<dbReference type="SMART" id="SM00353">
    <property type="entry name" value="HLH"/>
    <property type="match status" value="1"/>
</dbReference>
<protein>
    <recommendedName>
        <fullName evidence="6">BHLH domain-containing protein</fullName>
    </recommendedName>
</protein>
<evidence type="ECO:0000313" key="8">
    <source>
        <dbReference type="Proteomes" id="UP000886595"/>
    </source>
</evidence>
<proteinExistence type="predicted"/>
<keyword evidence="2" id="KW-0805">Transcription regulation</keyword>
<evidence type="ECO:0000256" key="5">
    <source>
        <dbReference type="SAM" id="MobiDB-lite"/>
    </source>
</evidence>
<feature type="region of interest" description="Disordered" evidence="5">
    <location>
        <begin position="1"/>
        <end position="32"/>
    </location>
</feature>
<dbReference type="SUPFAM" id="SSF47459">
    <property type="entry name" value="HLH, helix-loop-helix DNA-binding domain"/>
    <property type="match status" value="1"/>
</dbReference>
<accession>A0A8X7TXS9</accession>
<dbReference type="InterPro" id="IPR011598">
    <property type="entry name" value="bHLH_dom"/>
</dbReference>
<dbReference type="InterPro" id="IPR024097">
    <property type="entry name" value="bHLH_ZIP_TF"/>
</dbReference>
<evidence type="ECO:0000256" key="3">
    <source>
        <dbReference type="ARBA" id="ARBA00023163"/>
    </source>
</evidence>
<dbReference type="Proteomes" id="UP000886595">
    <property type="component" value="Unassembled WGS sequence"/>
</dbReference>
<feature type="compositionally biased region" description="Low complexity" evidence="5">
    <location>
        <begin position="116"/>
        <end position="126"/>
    </location>
</feature>
<dbReference type="CDD" id="cd18919">
    <property type="entry name" value="bHLH_AtBPE_like"/>
    <property type="match status" value="1"/>
</dbReference>